<dbReference type="Pfam" id="PF07508">
    <property type="entry name" value="Recombinase"/>
    <property type="match status" value="1"/>
</dbReference>
<dbReference type="AlphaFoldDB" id="A0A7H1BAN5"/>
<gene>
    <name evidence="5" type="ORF">IAG42_20845</name>
</gene>
<dbReference type="PROSITE" id="PS51736">
    <property type="entry name" value="RECOMBINASES_3"/>
    <property type="match status" value="1"/>
</dbReference>
<evidence type="ECO:0000256" key="2">
    <source>
        <dbReference type="ARBA" id="ARBA00023172"/>
    </source>
</evidence>
<feature type="domain" description="Recombinase" evidence="4">
    <location>
        <begin position="170"/>
        <end position="309"/>
    </location>
</feature>
<dbReference type="Gene3D" id="3.90.1750.20">
    <property type="entry name" value="Putative Large Serine Recombinase, Chain B, Domain 2"/>
    <property type="match status" value="1"/>
</dbReference>
<dbReference type="GO" id="GO:0003677">
    <property type="term" value="F:DNA binding"/>
    <property type="evidence" value="ECO:0007669"/>
    <property type="project" value="UniProtKB-KW"/>
</dbReference>
<dbReference type="Gene3D" id="3.40.50.1390">
    <property type="entry name" value="Resolvase, N-terminal catalytic domain"/>
    <property type="match status" value="1"/>
</dbReference>
<dbReference type="SMART" id="SM00857">
    <property type="entry name" value="Resolvase"/>
    <property type="match status" value="1"/>
</dbReference>
<dbReference type="EMBL" id="CP061281">
    <property type="protein sequence ID" value="QNS05790.1"/>
    <property type="molecule type" value="Genomic_DNA"/>
</dbReference>
<dbReference type="InterPro" id="IPR038109">
    <property type="entry name" value="DNA_bind_recomb_sf"/>
</dbReference>
<dbReference type="Proteomes" id="UP000516428">
    <property type="component" value="Chromosome"/>
</dbReference>
<evidence type="ECO:0000259" key="3">
    <source>
        <dbReference type="PROSITE" id="PS51736"/>
    </source>
</evidence>
<dbReference type="RefSeq" id="WP_188338480.1">
    <property type="nucleotide sequence ID" value="NZ_CP061281.1"/>
</dbReference>
<dbReference type="InterPro" id="IPR006119">
    <property type="entry name" value="Resolv_N"/>
</dbReference>
<dbReference type="CDD" id="cd00338">
    <property type="entry name" value="Ser_Recombinase"/>
    <property type="match status" value="1"/>
</dbReference>
<dbReference type="PROSITE" id="PS51737">
    <property type="entry name" value="RECOMBINASE_DNA_BIND"/>
    <property type="match status" value="1"/>
</dbReference>
<keyword evidence="1" id="KW-0238">DNA-binding</keyword>
<keyword evidence="2" id="KW-0233">DNA recombination</keyword>
<reference evidence="5 6" key="1">
    <citation type="submission" date="2020-09" db="EMBL/GenBank/DDBJ databases">
        <title>A novel species.</title>
        <authorList>
            <person name="Gao J."/>
        </authorList>
    </citation>
    <scope>NUCLEOTIDE SEQUENCE [LARGE SCALE GENOMIC DNA]</scope>
    <source>
        <strain evidence="5 6">CRXT-Y-14</strain>
    </source>
</reference>
<evidence type="ECO:0000259" key="4">
    <source>
        <dbReference type="PROSITE" id="PS51737"/>
    </source>
</evidence>
<dbReference type="PANTHER" id="PTHR30461:SF2">
    <property type="entry name" value="SERINE RECOMBINASE PINE-RELATED"/>
    <property type="match status" value="1"/>
</dbReference>
<dbReference type="PANTHER" id="PTHR30461">
    <property type="entry name" value="DNA-INVERTASE FROM LAMBDOID PROPHAGE"/>
    <property type="match status" value="1"/>
</dbReference>
<protein>
    <submittedName>
        <fullName evidence="5">Recombinase family protein</fullName>
    </submittedName>
</protein>
<name>A0A7H1BAN5_9ACTN</name>
<proteinExistence type="predicted"/>
<dbReference type="InterPro" id="IPR036162">
    <property type="entry name" value="Resolvase-like_N_sf"/>
</dbReference>
<dbReference type="InterPro" id="IPR025827">
    <property type="entry name" value="Zn_ribbon_recom_dom"/>
</dbReference>
<sequence length="653" mass="72759">MSILAFRPRAGEELVVVTYRRVSTQGQLDGSGLEEQRADCLSWLRNHPEVELADDYVDEAMSGTGEERPGLERLMNDARGGAFQRVIVASVDRIGRTAQAAYQWAWDMADLGVHIIAVREGIDTSTETGWEDFRRWVTYADLEWRRIRQRTMAGRESTISYGGWPAGPPPFGYRIVPDTVQTVDGRRALSILVTDEREAAVIHEAAALLIEAGMNCRQAADELNRRGLSTRSGAPWSAANLRSRLSGETIHHGYVTYRKAGRAGGPNTTRRTESGEPLHGAALRIGVPPILSEDRAGQLMVALRRTGFRNGRREDRVYPLSGRITGQCGETYTGATEGDRRVYRCRGRLAKTCRDRNLRADEMDAAVLHDVVGLILDHGPVVDALLCHWTETASGDRTSYERRVQDFDRSIAEHERMLEHSVPASIEAGIPPQIMEAAAAKIRERLNDLHRQKAVALRWLDRDEGGRTTASALVDRVRNGSVDEGGMPPEQACALFEALDVRVRPAAFEDGLRPGVRCPVTEWHRGTGMLIPPDPTERQWESVLSVIRPLFTARHFASDHDIRLQFCGMLHRLRGGLSWRDMPDTWGPVDPIRVRQLNWWKKGAWPQIMKTLGAESQGEPVPCRPVLPSFVLVTGIGTGGAAEKPMPRREPAR</sequence>
<dbReference type="GO" id="GO:0000150">
    <property type="term" value="F:DNA strand exchange activity"/>
    <property type="evidence" value="ECO:0007669"/>
    <property type="project" value="InterPro"/>
</dbReference>
<evidence type="ECO:0000313" key="5">
    <source>
        <dbReference type="EMBL" id="QNS05790.1"/>
    </source>
</evidence>
<dbReference type="InterPro" id="IPR011109">
    <property type="entry name" value="DNA_bind_recombinase_dom"/>
</dbReference>
<dbReference type="Pfam" id="PF00239">
    <property type="entry name" value="Resolvase"/>
    <property type="match status" value="1"/>
</dbReference>
<dbReference type="KEGG" id="sxn:IAG42_20845"/>
<accession>A0A7H1BAN5</accession>
<dbReference type="Pfam" id="PF13408">
    <property type="entry name" value="Zn_ribbon_recom"/>
    <property type="match status" value="1"/>
</dbReference>
<dbReference type="SUPFAM" id="SSF53041">
    <property type="entry name" value="Resolvase-like"/>
    <property type="match status" value="1"/>
</dbReference>
<keyword evidence="6" id="KW-1185">Reference proteome</keyword>
<feature type="domain" description="Resolvase/invertase-type recombinase catalytic" evidence="3">
    <location>
        <begin position="15"/>
        <end position="162"/>
    </location>
</feature>
<organism evidence="5 6">
    <name type="scientific">Streptomyces xanthii</name>
    <dbReference type="NCBI Taxonomy" id="2768069"/>
    <lineage>
        <taxon>Bacteria</taxon>
        <taxon>Bacillati</taxon>
        <taxon>Actinomycetota</taxon>
        <taxon>Actinomycetes</taxon>
        <taxon>Kitasatosporales</taxon>
        <taxon>Streptomycetaceae</taxon>
        <taxon>Streptomyces</taxon>
    </lineage>
</organism>
<evidence type="ECO:0000313" key="6">
    <source>
        <dbReference type="Proteomes" id="UP000516428"/>
    </source>
</evidence>
<evidence type="ECO:0000256" key="1">
    <source>
        <dbReference type="ARBA" id="ARBA00023125"/>
    </source>
</evidence>
<dbReference type="InterPro" id="IPR050639">
    <property type="entry name" value="SSR_resolvase"/>
</dbReference>